<evidence type="ECO:0000256" key="3">
    <source>
        <dbReference type="ARBA" id="ARBA00023163"/>
    </source>
</evidence>
<dbReference type="SMART" id="SM00342">
    <property type="entry name" value="HTH_ARAC"/>
    <property type="match status" value="1"/>
</dbReference>
<protein>
    <submittedName>
        <fullName evidence="5">Helix-turn-helix domain-containing protein</fullName>
    </submittedName>
</protein>
<accession>A0ABR9BYE4</accession>
<dbReference type="PANTHER" id="PTHR43130">
    <property type="entry name" value="ARAC-FAMILY TRANSCRIPTIONAL REGULATOR"/>
    <property type="match status" value="1"/>
</dbReference>
<dbReference type="InterPro" id="IPR018060">
    <property type="entry name" value="HTH_AraC"/>
</dbReference>
<dbReference type="InterPro" id="IPR018062">
    <property type="entry name" value="HTH_AraC-typ_CS"/>
</dbReference>
<dbReference type="RefSeq" id="WP_192067654.1">
    <property type="nucleotide sequence ID" value="NZ_JACYWY010000003.1"/>
</dbReference>
<keyword evidence="2" id="KW-0238">DNA-binding</keyword>
<dbReference type="InterPro" id="IPR009057">
    <property type="entry name" value="Homeodomain-like_sf"/>
</dbReference>
<proteinExistence type="predicted"/>
<name>A0ABR9BYE4_9PSED</name>
<keyword evidence="1" id="KW-0805">Transcription regulation</keyword>
<feature type="domain" description="HTH araC/xylS-type" evidence="4">
    <location>
        <begin position="217"/>
        <end position="315"/>
    </location>
</feature>
<keyword evidence="3" id="KW-0804">Transcription</keyword>
<dbReference type="EMBL" id="JACYWZ010000004">
    <property type="protein sequence ID" value="MBD8770125.1"/>
    <property type="molecule type" value="Genomic_DNA"/>
</dbReference>
<gene>
    <name evidence="5" type="ORF">IFT38_11310</name>
</gene>
<comment type="caution">
    <text evidence="5">The sequence shown here is derived from an EMBL/GenBank/DDBJ whole genome shotgun (WGS) entry which is preliminary data.</text>
</comment>
<dbReference type="Pfam" id="PF01965">
    <property type="entry name" value="DJ-1_PfpI"/>
    <property type="match status" value="1"/>
</dbReference>
<evidence type="ECO:0000313" key="6">
    <source>
        <dbReference type="Proteomes" id="UP000620025"/>
    </source>
</evidence>
<dbReference type="InterPro" id="IPR052158">
    <property type="entry name" value="INH-QAR"/>
</dbReference>
<evidence type="ECO:0000313" key="5">
    <source>
        <dbReference type="EMBL" id="MBD8770125.1"/>
    </source>
</evidence>
<dbReference type="InterPro" id="IPR002818">
    <property type="entry name" value="DJ-1/PfpI"/>
</dbReference>
<dbReference type="Proteomes" id="UP000620025">
    <property type="component" value="Unassembled WGS sequence"/>
</dbReference>
<evidence type="ECO:0000256" key="2">
    <source>
        <dbReference type="ARBA" id="ARBA00023125"/>
    </source>
</evidence>
<organism evidence="5 6">
    <name type="scientific">Pseudomonas coleopterorum</name>
    <dbReference type="NCBI Taxonomy" id="1605838"/>
    <lineage>
        <taxon>Bacteria</taxon>
        <taxon>Pseudomonadati</taxon>
        <taxon>Pseudomonadota</taxon>
        <taxon>Gammaproteobacteria</taxon>
        <taxon>Pseudomonadales</taxon>
        <taxon>Pseudomonadaceae</taxon>
        <taxon>Pseudomonas</taxon>
    </lineage>
</organism>
<sequence>MRTKLIQFVTFSNMNLLDFAGPFEVFQTANFYAKTQKPPYALQIVSFSGSALLCEAATLHTAEVDTKLTTPHTLVIPGGPGIYDFCKSPKFKADFVSHAQKAERLVSVCTGVFALAAADMLHGKNVTTHWLAYEELEQQYPHIILRKGPIFLNDEKIWTSAGVTSGIDLCLSIVEKDLGHSAALEIARHLVMFLKRPGDQNQFSSSLTLQMRSGEFSDLHAWVNSNLNNDLSIGMLAERMNMSERTLMRKYKASTGQTPNRMVETLRLESVRHLLVTSNRPLKEIAAATGMGGDANLIRRFTKAFGTTPNEYRARFTSSD</sequence>
<dbReference type="Gene3D" id="1.10.10.60">
    <property type="entry name" value="Homeodomain-like"/>
    <property type="match status" value="1"/>
</dbReference>
<evidence type="ECO:0000259" key="4">
    <source>
        <dbReference type="PROSITE" id="PS01124"/>
    </source>
</evidence>
<evidence type="ECO:0000256" key="1">
    <source>
        <dbReference type="ARBA" id="ARBA00023015"/>
    </source>
</evidence>
<dbReference type="SUPFAM" id="SSF46689">
    <property type="entry name" value="Homeodomain-like"/>
    <property type="match status" value="2"/>
</dbReference>
<dbReference type="PROSITE" id="PS01124">
    <property type="entry name" value="HTH_ARAC_FAMILY_2"/>
    <property type="match status" value="1"/>
</dbReference>
<dbReference type="PANTHER" id="PTHR43130:SF3">
    <property type="entry name" value="HTH-TYPE TRANSCRIPTIONAL REGULATOR RV1931C"/>
    <property type="match status" value="1"/>
</dbReference>
<dbReference type="PROSITE" id="PS00041">
    <property type="entry name" value="HTH_ARAC_FAMILY_1"/>
    <property type="match status" value="1"/>
</dbReference>
<dbReference type="Pfam" id="PF12833">
    <property type="entry name" value="HTH_18"/>
    <property type="match status" value="1"/>
</dbReference>
<keyword evidence="6" id="KW-1185">Reference proteome</keyword>
<dbReference type="SUPFAM" id="SSF52317">
    <property type="entry name" value="Class I glutamine amidotransferase-like"/>
    <property type="match status" value="1"/>
</dbReference>
<reference evidence="5 6" key="1">
    <citation type="journal article" date="2020" name="FEMS Microbiol. Ecol.">
        <title>Temporal dynamics of bacterial communities during seed development and maturation.</title>
        <authorList>
            <person name="Chesneau G."/>
            <person name="Torres-Cortes G."/>
            <person name="Briand M."/>
            <person name="Darrasse A."/>
            <person name="Preveaux A."/>
            <person name="Marais C."/>
            <person name="Jacques M.A."/>
            <person name="Shade A."/>
            <person name="Barret M."/>
        </authorList>
    </citation>
    <scope>NUCLEOTIDE SEQUENCE [LARGE SCALE GENOMIC DNA]</scope>
    <source>
        <strain evidence="5 6">CFBP13599</strain>
    </source>
</reference>
<dbReference type="InterPro" id="IPR029062">
    <property type="entry name" value="Class_I_gatase-like"/>
</dbReference>
<dbReference type="Gene3D" id="3.40.50.880">
    <property type="match status" value="1"/>
</dbReference>
<dbReference type="CDD" id="cd03137">
    <property type="entry name" value="GATase1_AraC_1"/>
    <property type="match status" value="1"/>
</dbReference>